<comment type="caution">
    <text evidence="1">The sequence shown here is derived from an EMBL/GenBank/DDBJ whole genome shotgun (WGS) entry which is preliminary data.</text>
</comment>
<reference evidence="1 2" key="1">
    <citation type="submission" date="2020-08" db="EMBL/GenBank/DDBJ databases">
        <title>Sequencing the genomes of 1000 actinobacteria strains.</title>
        <authorList>
            <person name="Klenk H.-P."/>
        </authorList>
    </citation>
    <scope>NUCLEOTIDE SEQUENCE [LARGE SCALE GENOMIC DNA]</scope>
    <source>
        <strain evidence="1 2">DSM 40129</strain>
    </source>
</reference>
<name>A0AA89TRX4_STRCU</name>
<dbReference type="Proteomes" id="UP000579531">
    <property type="component" value="Unassembled WGS sequence"/>
</dbReference>
<gene>
    <name evidence="1" type="ORF">HNR72_001458</name>
</gene>
<protein>
    <submittedName>
        <fullName evidence="1">Uncharacterized protein</fullName>
    </submittedName>
</protein>
<dbReference type="EMBL" id="JACHLX010000001">
    <property type="protein sequence ID" value="MBB5810430.1"/>
    <property type="molecule type" value="Genomic_DNA"/>
</dbReference>
<accession>A0AA89TRX4</accession>
<dbReference type="GeneID" id="93837846"/>
<evidence type="ECO:0000313" key="1">
    <source>
        <dbReference type="EMBL" id="MBB5810430.1"/>
    </source>
</evidence>
<sequence>MIDLPMIKPTGHDHGHDRIKGDTHMSRARILSVAAGVAIGSTLLVAPAHAAPSAPAGAQDRVECTRMTNGQLCISLNTSPSRVEVFYTKKSGGQIRAKLGYRTTNGGSTFGPTETISTGDREVQTWTMSYRCDIDWKGLIKVEGQGTFETPWATC</sequence>
<dbReference type="AlphaFoldDB" id="A0AA89TRX4"/>
<proteinExistence type="predicted"/>
<keyword evidence="2" id="KW-1185">Reference proteome</keyword>
<dbReference type="RefSeq" id="WP_311240926.1">
    <property type="nucleotide sequence ID" value="NZ_BAABFE010000007.1"/>
</dbReference>
<organism evidence="1 2">
    <name type="scientific">Streptomyces collinus</name>
    <dbReference type="NCBI Taxonomy" id="42684"/>
    <lineage>
        <taxon>Bacteria</taxon>
        <taxon>Bacillati</taxon>
        <taxon>Actinomycetota</taxon>
        <taxon>Actinomycetes</taxon>
        <taxon>Kitasatosporales</taxon>
        <taxon>Streptomycetaceae</taxon>
        <taxon>Streptomyces</taxon>
    </lineage>
</organism>
<evidence type="ECO:0000313" key="2">
    <source>
        <dbReference type="Proteomes" id="UP000579531"/>
    </source>
</evidence>